<evidence type="ECO:0000313" key="7">
    <source>
        <dbReference type="Proteomes" id="UP000293623"/>
    </source>
</evidence>
<feature type="domain" description="HTH hxlR-type" evidence="5">
    <location>
        <begin position="31"/>
        <end position="130"/>
    </location>
</feature>
<dbReference type="InterPro" id="IPR036390">
    <property type="entry name" value="WH_DNA-bd_sf"/>
</dbReference>
<dbReference type="EMBL" id="SDPV01000001">
    <property type="protein sequence ID" value="RXZ65829.1"/>
    <property type="molecule type" value="Genomic_DNA"/>
</dbReference>
<evidence type="ECO:0000259" key="5">
    <source>
        <dbReference type="PROSITE" id="PS51118"/>
    </source>
</evidence>
<accession>A0A4Q2KMT8</accession>
<dbReference type="Pfam" id="PF01638">
    <property type="entry name" value="HxlR"/>
    <property type="match status" value="1"/>
</dbReference>
<protein>
    <submittedName>
        <fullName evidence="6">Transcriptional regulator</fullName>
    </submittedName>
</protein>
<dbReference type="GO" id="GO:0003677">
    <property type="term" value="F:DNA binding"/>
    <property type="evidence" value="ECO:0007669"/>
    <property type="project" value="UniProtKB-KW"/>
</dbReference>
<evidence type="ECO:0000256" key="3">
    <source>
        <dbReference type="ARBA" id="ARBA00023163"/>
    </source>
</evidence>
<evidence type="ECO:0000256" key="2">
    <source>
        <dbReference type="ARBA" id="ARBA00023125"/>
    </source>
</evidence>
<dbReference type="Gene3D" id="1.10.10.10">
    <property type="entry name" value="Winged helix-like DNA-binding domain superfamily/Winged helix DNA-binding domain"/>
    <property type="match status" value="1"/>
</dbReference>
<sequence>METTSAPAQEGTLLSDRHTDVTADEHSPIRCQAVNDILARVGDKWSMQVVMSLAAGPMRFNELRRAVDGISQRMLTRTLRALERDGLVDREVTPSVPPRVDYSLTALGLSLREPVAALGVWAMENRQHIDSARALFDAMEE</sequence>
<dbReference type="SUPFAM" id="SSF46785">
    <property type="entry name" value="Winged helix' DNA-binding domain"/>
    <property type="match status" value="1"/>
</dbReference>
<dbReference type="InterPro" id="IPR011991">
    <property type="entry name" value="ArsR-like_HTH"/>
</dbReference>
<proteinExistence type="predicted"/>
<evidence type="ECO:0000256" key="1">
    <source>
        <dbReference type="ARBA" id="ARBA00023015"/>
    </source>
</evidence>
<evidence type="ECO:0000313" key="6">
    <source>
        <dbReference type="EMBL" id="RXZ65829.1"/>
    </source>
</evidence>
<feature type="region of interest" description="Disordered" evidence="4">
    <location>
        <begin position="1"/>
        <end position="21"/>
    </location>
</feature>
<dbReference type="InterPro" id="IPR002577">
    <property type="entry name" value="HTH_HxlR"/>
</dbReference>
<dbReference type="PANTHER" id="PTHR33204:SF39">
    <property type="entry name" value="TRANSCRIPTIONAL REGULATORY PROTEIN"/>
    <property type="match status" value="1"/>
</dbReference>
<gene>
    <name evidence="6" type="ORF">ETX26_03625</name>
</gene>
<dbReference type="Proteomes" id="UP000293623">
    <property type="component" value="Unassembled WGS sequence"/>
</dbReference>
<dbReference type="GO" id="GO:0006355">
    <property type="term" value="P:regulation of DNA-templated transcription"/>
    <property type="evidence" value="ECO:0007669"/>
    <property type="project" value="UniProtKB-ARBA"/>
</dbReference>
<dbReference type="AlphaFoldDB" id="A0A4Q2KMT8"/>
<keyword evidence="2" id="KW-0238">DNA-binding</keyword>
<dbReference type="OrthoDB" id="9800350at2"/>
<keyword evidence="3" id="KW-0804">Transcription</keyword>
<evidence type="ECO:0000256" key="4">
    <source>
        <dbReference type="SAM" id="MobiDB-lite"/>
    </source>
</evidence>
<dbReference type="InterPro" id="IPR036388">
    <property type="entry name" value="WH-like_DNA-bd_sf"/>
</dbReference>
<comment type="caution">
    <text evidence="6">The sequence shown here is derived from an EMBL/GenBank/DDBJ whole genome shotgun (WGS) entry which is preliminary data.</text>
</comment>
<dbReference type="CDD" id="cd00090">
    <property type="entry name" value="HTH_ARSR"/>
    <property type="match status" value="1"/>
</dbReference>
<dbReference type="PANTHER" id="PTHR33204">
    <property type="entry name" value="TRANSCRIPTIONAL REGULATOR, MARR FAMILY"/>
    <property type="match status" value="1"/>
</dbReference>
<keyword evidence="1" id="KW-0805">Transcription regulation</keyword>
<dbReference type="PROSITE" id="PS51118">
    <property type="entry name" value="HTH_HXLR"/>
    <property type="match status" value="1"/>
</dbReference>
<name>A0A4Q2KMT8_9SPHN</name>
<organism evidence="6 7">
    <name type="scientific">Pelagerythrobacter rhizovicinus</name>
    <dbReference type="NCBI Taxonomy" id="2268576"/>
    <lineage>
        <taxon>Bacteria</taxon>
        <taxon>Pseudomonadati</taxon>
        <taxon>Pseudomonadota</taxon>
        <taxon>Alphaproteobacteria</taxon>
        <taxon>Sphingomonadales</taxon>
        <taxon>Erythrobacteraceae</taxon>
        <taxon>Pelagerythrobacter</taxon>
    </lineage>
</organism>
<reference evidence="6 7" key="1">
    <citation type="submission" date="2019-01" db="EMBL/GenBank/DDBJ databases">
        <title>Altererythrobacter rhizovicinus sp. nov., isolated from the rhizosphere soil of Haloxylon ammodendron.</title>
        <authorList>
            <person name="Li H.-P."/>
            <person name="Gou J.-Y."/>
            <person name="Yao D."/>
            <person name="Han Q.-Q."/>
            <person name="Shao K.-Z."/>
            <person name="Zhao Q."/>
            <person name="Zhang J.-L."/>
        </authorList>
    </citation>
    <scope>NUCLEOTIDE SEQUENCE [LARGE SCALE GENOMIC DNA]</scope>
    <source>
        <strain evidence="6 7">AY-3R</strain>
    </source>
</reference>
<keyword evidence="7" id="KW-1185">Reference proteome</keyword>